<organism evidence="1 2">
    <name type="scientific">Boseongicola aestuarii</name>
    <dbReference type="NCBI Taxonomy" id="1470561"/>
    <lineage>
        <taxon>Bacteria</taxon>
        <taxon>Pseudomonadati</taxon>
        <taxon>Pseudomonadota</taxon>
        <taxon>Alphaproteobacteria</taxon>
        <taxon>Rhodobacterales</taxon>
        <taxon>Paracoccaceae</taxon>
        <taxon>Boseongicola</taxon>
    </lineage>
</organism>
<evidence type="ECO:0000313" key="2">
    <source>
        <dbReference type="Proteomes" id="UP000201838"/>
    </source>
</evidence>
<name>A0A238J3G1_9RHOB</name>
<keyword evidence="2" id="KW-1185">Reference proteome</keyword>
<gene>
    <name evidence="1" type="ORF">BOA8489_02822</name>
</gene>
<sequence>MSKYVQRKFAQKSSFYRYLYFLVSGLRFRSFAAWKQEGEPNPFVRPCYDARVTSRSELVSLFRSRLTSHVSA</sequence>
<evidence type="ECO:0000313" key="1">
    <source>
        <dbReference type="EMBL" id="SMX24695.1"/>
    </source>
</evidence>
<dbReference type="Proteomes" id="UP000201838">
    <property type="component" value="Unassembled WGS sequence"/>
</dbReference>
<accession>A0A238J3G1</accession>
<reference evidence="1 2" key="1">
    <citation type="submission" date="2017-05" db="EMBL/GenBank/DDBJ databases">
        <authorList>
            <person name="Song R."/>
            <person name="Chenine A.L."/>
            <person name="Ruprecht R.M."/>
        </authorList>
    </citation>
    <scope>NUCLEOTIDE SEQUENCE [LARGE SCALE GENOMIC DNA]</scope>
    <source>
        <strain evidence="1 2">CECT 8489</strain>
    </source>
</reference>
<protein>
    <submittedName>
        <fullName evidence="1">Uncharacterized protein</fullName>
    </submittedName>
</protein>
<dbReference type="AlphaFoldDB" id="A0A238J3G1"/>
<proteinExistence type="predicted"/>
<dbReference type="EMBL" id="FXXQ01000010">
    <property type="protein sequence ID" value="SMX24695.1"/>
    <property type="molecule type" value="Genomic_DNA"/>
</dbReference>